<dbReference type="EMBL" id="BGPR01000811">
    <property type="protein sequence ID" value="GBM36408.1"/>
    <property type="molecule type" value="Genomic_DNA"/>
</dbReference>
<proteinExistence type="predicted"/>
<dbReference type="Proteomes" id="UP000499080">
    <property type="component" value="Unassembled WGS sequence"/>
</dbReference>
<accession>A0A4Y2F723</accession>
<evidence type="ECO:0000313" key="1">
    <source>
        <dbReference type="EMBL" id="GBM36408.1"/>
    </source>
</evidence>
<sequence>MTEGTFGRGKKGTIGRKAVLCPRAKAPEDDRNVALIAQLHREIIAGELFRGFAAATEPIISRQTFHRCIDENKKIPEFTPKYANCGGAHTASYRGCPKLSLDQEQSYSRKTFTSVLKEKKQPAITTTKASNQEIQLAETPEITATGFRPSQEHVNISLPKDFHANKEELADLFDSSNRCNSSLQKFLTSSRYLKKWKK</sequence>
<reference evidence="1 2" key="1">
    <citation type="journal article" date="2019" name="Sci. Rep.">
        <title>Orb-weaving spider Araneus ventricosus genome elucidates the spidroin gene catalogue.</title>
        <authorList>
            <person name="Kono N."/>
            <person name="Nakamura H."/>
            <person name="Ohtoshi R."/>
            <person name="Moran D.A.P."/>
            <person name="Shinohara A."/>
            <person name="Yoshida Y."/>
            <person name="Fujiwara M."/>
            <person name="Mori M."/>
            <person name="Tomita M."/>
            <person name="Arakawa K."/>
        </authorList>
    </citation>
    <scope>NUCLEOTIDE SEQUENCE [LARGE SCALE GENOMIC DNA]</scope>
</reference>
<keyword evidence="2" id="KW-1185">Reference proteome</keyword>
<organism evidence="1 2">
    <name type="scientific">Araneus ventricosus</name>
    <name type="common">Orbweaver spider</name>
    <name type="synonym">Epeira ventricosa</name>
    <dbReference type="NCBI Taxonomy" id="182803"/>
    <lineage>
        <taxon>Eukaryota</taxon>
        <taxon>Metazoa</taxon>
        <taxon>Ecdysozoa</taxon>
        <taxon>Arthropoda</taxon>
        <taxon>Chelicerata</taxon>
        <taxon>Arachnida</taxon>
        <taxon>Araneae</taxon>
        <taxon>Araneomorphae</taxon>
        <taxon>Entelegynae</taxon>
        <taxon>Araneoidea</taxon>
        <taxon>Araneidae</taxon>
        <taxon>Araneus</taxon>
    </lineage>
</organism>
<name>A0A4Y2F723_ARAVE</name>
<protein>
    <submittedName>
        <fullName evidence="1">Uncharacterized protein</fullName>
    </submittedName>
</protein>
<dbReference type="AlphaFoldDB" id="A0A4Y2F723"/>
<gene>
    <name evidence="1" type="ORF">AVEN_234797_1</name>
</gene>
<evidence type="ECO:0000313" key="2">
    <source>
        <dbReference type="Proteomes" id="UP000499080"/>
    </source>
</evidence>
<comment type="caution">
    <text evidence="1">The sequence shown here is derived from an EMBL/GenBank/DDBJ whole genome shotgun (WGS) entry which is preliminary data.</text>
</comment>